<evidence type="ECO:0000259" key="8">
    <source>
        <dbReference type="Pfam" id="PF02308"/>
    </source>
</evidence>
<evidence type="ECO:0000313" key="10">
    <source>
        <dbReference type="Proteomes" id="UP000481872"/>
    </source>
</evidence>
<dbReference type="PRINTS" id="PR01837">
    <property type="entry name" value="MGTCSAPBPROT"/>
</dbReference>
<keyword evidence="5 7" id="KW-1133">Transmembrane helix</keyword>
<keyword evidence="6 7" id="KW-0472">Membrane</keyword>
<comment type="subcellular location">
    <subcellularLocation>
        <location evidence="1">Cell membrane</location>
        <topology evidence="1">Multi-pass membrane protein</topology>
    </subcellularLocation>
</comment>
<keyword evidence="10" id="KW-1185">Reference proteome</keyword>
<evidence type="ECO:0000256" key="7">
    <source>
        <dbReference type="SAM" id="Phobius"/>
    </source>
</evidence>
<proteinExistence type="inferred from homology"/>
<dbReference type="InterPro" id="IPR003416">
    <property type="entry name" value="MgtC/SapB/SrpB/YhiD_fam"/>
</dbReference>
<evidence type="ECO:0000256" key="5">
    <source>
        <dbReference type="ARBA" id="ARBA00022989"/>
    </source>
</evidence>
<accession>A0A6M0H6A8</accession>
<dbReference type="PANTHER" id="PTHR33778:SF1">
    <property type="entry name" value="MAGNESIUM TRANSPORTER YHID-RELATED"/>
    <property type="match status" value="1"/>
</dbReference>
<protein>
    <submittedName>
        <fullName evidence="9">MgtC/SapB family protein</fullName>
    </submittedName>
</protein>
<sequence>MEWTDIVIRLLLAFIIGGVIGQDRENNRRPAGLRTHMLVCVGATVTSMVQLCTMEYAINLISTNPELSQVLKVDLCRLGAQVITGVGFLGAGTIIHEKGLVKGLTTAASIWAVACIGLGVGMGFYFLSIVSTIAVYFVLVFFKKAENKYADGKKMKIYLEYEDKYEATKVFYEILKEENIKICGMECSVKEESNKKIESCTYYMMIPISVDILELLDNIILTQKFIQVKFI</sequence>
<dbReference type="GO" id="GO:0005886">
    <property type="term" value="C:plasma membrane"/>
    <property type="evidence" value="ECO:0007669"/>
    <property type="project" value="UniProtKB-SubCell"/>
</dbReference>
<dbReference type="AlphaFoldDB" id="A0A6M0H6A8"/>
<dbReference type="InterPro" id="IPR049177">
    <property type="entry name" value="MgtC_SapB_SrpB_YhiD_N"/>
</dbReference>
<evidence type="ECO:0000256" key="3">
    <source>
        <dbReference type="ARBA" id="ARBA00022475"/>
    </source>
</evidence>
<evidence type="ECO:0000256" key="4">
    <source>
        <dbReference type="ARBA" id="ARBA00022692"/>
    </source>
</evidence>
<feature type="domain" description="MgtC/SapB/SrpB/YhiD N-terminal" evidence="8">
    <location>
        <begin position="10"/>
        <end position="147"/>
    </location>
</feature>
<keyword evidence="4 7" id="KW-0812">Transmembrane</keyword>
<reference evidence="9 10" key="1">
    <citation type="submission" date="2020-02" db="EMBL/GenBank/DDBJ databases">
        <title>Genome assembly of a novel Clostridium senegalense strain.</title>
        <authorList>
            <person name="Gupta T.B."/>
            <person name="Jauregui R."/>
            <person name="Maclean P."/>
            <person name="Nawarathana A."/>
            <person name="Brightwell G."/>
        </authorList>
    </citation>
    <scope>NUCLEOTIDE SEQUENCE [LARGE SCALE GENOMIC DNA]</scope>
    <source>
        <strain evidence="9 10">AGRFS4</strain>
    </source>
</reference>
<dbReference type="PANTHER" id="PTHR33778">
    <property type="entry name" value="PROTEIN MGTC"/>
    <property type="match status" value="1"/>
</dbReference>
<feature type="transmembrane region" description="Helical" evidence="7">
    <location>
        <begin position="125"/>
        <end position="142"/>
    </location>
</feature>
<organism evidence="9 10">
    <name type="scientific">Clostridium senegalense</name>
    <dbReference type="NCBI Taxonomy" id="1465809"/>
    <lineage>
        <taxon>Bacteria</taxon>
        <taxon>Bacillati</taxon>
        <taxon>Bacillota</taxon>
        <taxon>Clostridia</taxon>
        <taxon>Eubacteriales</taxon>
        <taxon>Clostridiaceae</taxon>
        <taxon>Clostridium</taxon>
    </lineage>
</organism>
<comment type="similarity">
    <text evidence="2">Belongs to the MgtC/SapB family.</text>
</comment>
<evidence type="ECO:0000256" key="1">
    <source>
        <dbReference type="ARBA" id="ARBA00004651"/>
    </source>
</evidence>
<name>A0A6M0H6A8_9CLOT</name>
<dbReference type="EMBL" id="JAAGPU010000016">
    <property type="protein sequence ID" value="NEU05112.1"/>
    <property type="molecule type" value="Genomic_DNA"/>
</dbReference>
<comment type="caution">
    <text evidence="9">The sequence shown here is derived from an EMBL/GenBank/DDBJ whole genome shotgun (WGS) entry which is preliminary data.</text>
</comment>
<keyword evidence="3" id="KW-1003">Cell membrane</keyword>
<evidence type="ECO:0000256" key="6">
    <source>
        <dbReference type="ARBA" id="ARBA00023136"/>
    </source>
</evidence>
<gene>
    <name evidence="9" type="ORF">G3M99_09645</name>
</gene>
<dbReference type="Pfam" id="PF02308">
    <property type="entry name" value="MgtC"/>
    <property type="match status" value="1"/>
</dbReference>
<evidence type="ECO:0000313" key="9">
    <source>
        <dbReference type="EMBL" id="NEU05112.1"/>
    </source>
</evidence>
<evidence type="ECO:0000256" key="2">
    <source>
        <dbReference type="ARBA" id="ARBA00009298"/>
    </source>
</evidence>
<feature type="transmembrane region" description="Helical" evidence="7">
    <location>
        <begin position="78"/>
        <end position="95"/>
    </location>
</feature>
<dbReference type="Proteomes" id="UP000481872">
    <property type="component" value="Unassembled WGS sequence"/>
</dbReference>
<dbReference type="RefSeq" id="WP_061996649.1">
    <property type="nucleotide sequence ID" value="NZ_JAAGPU010000016.1"/>
</dbReference>